<dbReference type="OrthoDB" id="8588347at2"/>
<accession>A0A5C8P4Q8</accession>
<dbReference type="Pfam" id="PF12802">
    <property type="entry name" value="MarR_2"/>
    <property type="match status" value="1"/>
</dbReference>
<name>A0A5C8P4Q8_9BURK</name>
<dbReference type="NCBIfam" id="TIGR02337">
    <property type="entry name" value="HpaR"/>
    <property type="match status" value="1"/>
</dbReference>
<dbReference type="PROSITE" id="PS50995">
    <property type="entry name" value="HTH_MARR_2"/>
    <property type="match status" value="1"/>
</dbReference>
<reference evidence="2 3" key="1">
    <citation type="submission" date="2019-06" db="EMBL/GenBank/DDBJ databases">
        <title>Quisquiliibacterium sp. nov., isolated from a maize field.</title>
        <authorList>
            <person name="Lin S.-Y."/>
            <person name="Tsai C.-F."/>
            <person name="Young C.-C."/>
        </authorList>
    </citation>
    <scope>NUCLEOTIDE SEQUENCE [LARGE SCALE GENOMIC DNA]</scope>
    <source>
        <strain evidence="2 3">CC-CFT501</strain>
    </source>
</reference>
<comment type="caution">
    <text evidence="2">The sequence shown here is derived from an EMBL/GenBank/DDBJ whole genome shotgun (WGS) entry which is preliminary data.</text>
</comment>
<evidence type="ECO:0000259" key="1">
    <source>
        <dbReference type="PROSITE" id="PS50995"/>
    </source>
</evidence>
<protein>
    <submittedName>
        <fullName evidence="2">Homoprotocatechuate degradation operon regulator HpaR</fullName>
    </submittedName>
</protein>
<dbReference type="Proteomes" id="UP000321548">
    <property type="component" value="Unassembled WGS sequence"/>
</dbReference>
<evidence type="ECO:0000313" key="2">
    <source>
        <dbReference type="EMBL" id="TXL68646.1"/>
    </source>
</evidence>
<dbReference type="InterPro" id="IPR039422">
    <property type="entry name" value="MarR/SlyA-like"/>
</dbReference>
<dbReference type="InterPro" id="IPR036388">
    <property type="entry name" value="WH-like_DNA-bd_sf"/>
</dbReference>
<dbReference type="AlphaFoldDB" id="A0A5C8P4Q8"/>
<dbReference type="GO" id="GO:0003677">
    <property type="term" value="F:DNA binding"/>
    <property type="evidence" value="ECO:0007669"/>
    <property type="project" value="InterPro"/>
</dbReference>
<dbReference type="SMART" id="SM00347">
    <property type="entry name" value="HTH_MARR"/>
    <property type="match status" value="1"/>
</dbReference>
<dbReference type="PANTHER" id="PTHR33164">
    <property type="entry name" value="TRANSCRIPTIONAL REGULATOR, MARR FAMILY"/>
    <property type="match status" value="1"/>
</dbReference>
<dbReference type="InterPro" id="IPR000835">
    <property type="entry name" value="HTH_MarR-typ"/>
</dbReference>
<keyword evidence="3" id="KW-1185">Reference proteome</keyword>
<feature type="domain" description="HTH marR-type" evidence="1">
    <location>
        <begin position="17"/>
        <end position="152"/>
    </location>
</feature>
<dbReference type="PRINTS" id="PR00598">
    <property type="entry name" value="HTHMARR"/>
</dbReference>
<evidence type="ECO:0000313" key="3">
    <source>
        <dbReference type="Proteomes" id="UP000321548"/>
    </source>
</evidence>
<dbReference type="GO" id="GO:0003700">
    <property type="term" value="F:DNA-binding transcription factor activity"/>
    <property type="evidence" value="ECO:0007669"/>
    <property type="project" value="InterPro"/>
</dbReference>
<gene>
    <name evidence="2" type="primary">hpaR</name>
    <name evidence="2" type="ORF">FHP08_02905</name>
</gene>
<dbReference type="SUPFAM" id="SSF46785">
    <property type="entry name" value="Winged helix' DNA-binding domain"/>
    <property type="match status" value="1"/>
</dbReference>
<sequence>MKRPDGTPPAGKSTAPLRDFSQSLPMLLRSHQAVMAEFRPILRERGITETQWRVLRALTTAESLRASQLAALTLISGPSLTRILKALEQRRLISRGAEADDQRAARIAISAAGRRLIATVAPHSEARYRAIGERIGADRMDQLYALLGELPERLRRVKGVR</sequence>
<dbReference type="EMBL" id="VDUY01000001">
    <property type="protein sequence ID" value="TXL68646.1"/>
    <property type="molecule type" value="Genomic_DNA"/>
</dbReference>
<dbReference type="InterPro" id="IPR012712">
    <property type="entry name" value="HpaR/FarR"/>
</dbReference>
<dbReference type="RefSeq" id="WP_147702786.1">
    <property type="nucleotide sequence ID" value="NZ_VDUY01000001.1"/>
</dbReference>
<organism evidence="2 3">
    <name type="scientific">Zeimonas arvi</name>
    <dbReference type="NCBI Taxonomy" id="2498847"/>
    <lineage>
        <taxon>Bacteria</taxon>
        <taxon>Pseudomonadati</taxon>
        <taxon>Pseudomonadota</taxon>
        <taxon>Betaproteobacteria</taxon>
        <taxon>Burkholderiales</taxon>
        <taxon>Burkholderiaceae</taxon>
        <taxon>Zeimonas</taxon>
    </lineage>
</organism>
<dbReference type="GO" id="GO:0045892">
    <property type="term" value="P:negative regulation of DNA-templated transcription"/>
    <property type="evidence" value="ECO:0007669"/>
    <property type="project" value="InterPro"/>
</dbReference>
<dbReference type="InterPro" id="IPR036390">
    <property type="entry name" value="WH_DNA-bd_sf"/>
</dbReference>
<dbReference type="GO" id="GO:0006950">
    <property type="term" value="P:response to stress"/>
    <property type="evidence" value="ECO:0007669"/>
    <property type="project" value="TreeGrafter"/>
</dbReference>
<proteinExistence type="predicted"/>
<dbReference type="PANTHER" id="PTHR33164:SF13">
    <property type="entry name" value="4-HYDROXYPHENYLACETATE CATABOLISM PROTEIN"/>
    <property type="match status" value="1"/>
</dbReference>
<dbReference type="Gene3D" id="1.10.10.10">
    <property type="entry name" value="Winged helix-like DNA-binding domain superfamily/Winged helix DNA-binding domain"/>
    <property type="match status" value="1"/>
</dbReference>